<dbReference type="RefSeq" id="WP_158186953.1">
    <property type="nucleotide sequence ID" value="NZ_CP046902.1"/>
</dbReference>
<dbReference type="EMBL" id="CP046902">
    <property type="protein sequence ID" value="QGZ29368.1"/>
    <property type="molecule type" value="Genomic_DNA"/>
</dbReference>
<accession>A0A6I6LG88</accession>
<evidence type="ECO:0000313" key="3">
    <source>
        <dbReference type="Proteomes" id="UP000438983"/>
    </source>
</evidence>
<gene>
    <name evidence="2" type="ORF">GQA94_04520</name>
</gene>
<feature type="region of interest" description="Disordered" evidence="1">
    <location>
        <begin position="1"/>
        <end position="38"/>
    </location>
</feature>
<feature type="compositionally biased region" description="Basic and acidic residues" evidence="1">
    <location>
        <begin position="20"/>
        <end position="38"/>
    </location>
</feature>
<organism evidence="2 3">
    <name type="scientific">Stutzerimonas stutzeri</name>
    <name type="common">Pseudomonas stutzeri</name>
    <dbReference type="NCBI Taxonomy" id="316"/>
    <lineage>
        <taxon>Bacteria</taxon>
        <taxon>Pseudomonadati</taxon>
        <taxon>Pseudomonadota</taxon>
        <taxon>Gammaproteobacteria</taxon>
        <taxon>Pseudomonadales</taxon>
        <taxon>Pseudomonadaceae</taxon>
        <taxon>Stutzerimonas</taxon>
    </lineage>
</organism>
<protein>
    <submittedName>
        <fullName evidence="2">Uncharacterized protein</fullName>
    </submittedName>
</protein>
<dbReference type="Proteomes" id="UP000438983">
    <property type="component" value="Chromosome"/>
</dbReference>
<evidence type="ECO:0000256" key="1">
    <source>
        <dbReference type="SAM" id="MobiDB-lite"/>
    </source>
</evidence>
<sequence>MQGKGWSELSRLTVSQPKGGELDGKEKRRSYFDEPEASREFHSSFYKFLDALYKRSVGQYIPSQNLQSLKHGGEFSHPGAPQAFISGMREHRTEFSIKHQQIIDNDLSVIPKAIESVLDQMRKSFAQTMYSTISDSCELSGNVVDAKAEGSASAAFLKMLETIEFTADKDGNVSLPQIHMGPEAFETFTAQMKEMPPDMEARIEAIKAEKIKKAQEAEESRKARFLRYGDSE</sequence>
<name>A0A6I6LG88_STUST</name>
<evidence type="ECO:0000313" key="2">
    <source>
        <dbReference type="EMBL" id="QGZ29368.1"/>
    </source>
</evidence>
<proteinExistence type="predicted"/>
<dbReference type="AlphaFoldDB" id="A0A6I6LG88"/>
<reference evidence="2 3" key="1">
    <citation type="submission" date="2019-12" db="EMBL/GenBank/DDBJ databases">
        <title>Complete genome sequence of Pseudomonas stutzeri.</title>
        <authorList>
            <person name="Lim S.R."/>
            <person name="Kim J.H."/>
        </authorList>
    </citation>
    <scope>NUCLEOTIDE SEQUENCE [LARGE SCALE GENOMIC DNA]</scope>
    <source>
        <strain evidence="2 3">PM101005</strain>
    </source>
</reference>
<dbReference type="OrthoDB" id="7018027at2"/>